<comment type="caution">
    <text evidence="22">The sequence shown here is derived from an EMBL/GenBank/DDBJ whole genome shotgun (WGS) entry which is preliminary data.</text>
</comment>
<dbReference type="OrthoDB" id="29460at2759"/>
<evidence type="ECO:0000313" key="23">
    <source>
        <dbReference type="Proteomes" id="UP000193498"/>
    </source>
</evidence>
<protein>
    <recommendedName>
        <fullName evidence="6">Autophagy-related protein 27</fullName>
    </recommendedName>
</protein>
<feature type="compositionally biased region" description="Basic and acidic residues" evidence="18">
    <location>
        <begin position="181"/>
        <end position="196"/>
    </location>
</feature>
<dbReference type="GO" id="GO:0031966">
    <property type="term" value="C:mitochondrial membrane"/>
    <property type="evidence" value="ECO:0007669"/>
    <property type="project" value="UniProtKB-SubCell"/>
</dbReference>
<evidence type="ECO:0000256" key="6">
    <source>
        <dbReference type="ARBA" id="ARBA00013776"/>
    </source>
</evidence>
<keyword evidence="10" id="KW-0653">Protein transport</keyword>
<dbReference type="Pfam" id="PF09451">
    <property type="entry name" value="ATG27"/>
    <property type="match status" value="1"/>
</dbReference>
<dbReference type="InParanoid" id="A0A1Y1XHQ3"/>
<dbReference type="GO" id="GO:0006914">
    <property type="term" value="P:autophagy"/>
    <property type="evidence" value="ECO:0007669"/>
    <property type="project" value="UniProtKB-KW"/>
</dbReference>
<comment type="similarity">
    <text evidence="5">Belongs to the ATG27 family.</text>
</comment>
<dbReference type="GO" id="GO:0034045">
    <property type="term" value="C:phagophore assembly site membrane"/>
    <property type="evidence" value="ECO:0007669"/>
    <property type="project" value="UniProtKB-SubCell"/>
</dbReference>
<evidence type="ECO:0000256" key="10">
    <source>
        <dbReference type="ARBA" id="ARBA00022927"/>
    </source>
</evidence>
<keyword evidence="12" id="KW-0072">Autophagy</keyword>
<dbReference type="InterPro" id="IPR018939">
    <property type="entry name" value="Autophagy-rel_prot_27"/>
</dbReference>
<dbReference type="PANTHER" id="PTHR15071">
    <property type="entry name" value="MANNOSE-6-PHOSPHATE RECEPTOR FAMILY MEMBER"/>
    <property type="match status" value="1"/>
</dbReference>
<keyword evidence="11 19" id="KW-1133">Transmembrane helix</keyword>
<feature type="chain" id="PRO_5012237414" description="Autophagy-related protein 27" evidence="20">
    <location>
        <begin position="22"/>
        <end position="273"/>
    </location>
</feature>
<evidence type="ECO:0000256" key="19">
    <source>
        <dbReference type="SAM" id="Phobius"/>
    </source>
</evidence>
<dbReference type="PROSITE" id="PS51257">
    <property type="entry name" value="PROKAR_LIPOPROTEIN"/>
    <property type="match status" value="1"/>
</dbReference>
<keyword evidence="23" id="KW-1185">Reference proteome</keyword>
<keyword evidence="14" id="KW-0496">Mitochondrion</keyword>
<evidence type="ECO:0000256" key="12">
    <source>
        <dbReference type="ARBA" id="ARBA00023006"/>
    </source>
</evidence>
<proteinExistence type="inferred from homology"/>
<feature type="region of interest" description="Disordered" evidence="18">
    <location>
        <begin position="178"/>
        <end position="198"/>
    </location>
</feature>
<keyword evidence="17" id="KW-0968">Cytoplasmic vesicle</keyword>
<keyword evidence="9 20" id="KW-0732">Signal</keyword>
<organism evidence="22 23">
    <name type="scientific">Basidiobolus meristosporus CBS 931.73</name>
    <dbReference type="NCBI Taxonomy" id="1314790"/>
    <lineage>
        <taxon>Eukaryota</taxon>
        <taxon>Fungi</taxon>
        <taxon>Fungi incertae sedis</taxon>
        <taxon>Zoopagomycota</taxon>
        <taxon>Entomophthoromycotina</taxon>
        <taxon>Basidiobolomycetes</taxon>
        <taxon>Basidiobolales</taxon>
        <taxon>Basidiobolaceae</taxon>
        <taxon>Basidiobolus</taxon>
    </lineage>
</organism>
<keyword evidence="7" id="KW-0813">Transport</keyword>
<comment type="subcellular location">
    <subcellularLocation>
        <location evidence="2">Cytoplasmic vesicle membrane</location>
        <topology evidence="2">Single-pass type I membrane protein</topology>
    </subcellularLocation>
    <subcellularLocation>
        <location evidence="4">Golgi apparatus membrane</location>
        <topology evidence="4">Single-pass type I membrane protein</topology>
    </subcellularLocation>
    <subcellularLocation>
        <location evidence="1">Mitochondrion membrane</location>
        <topology evidence="1">Single-pass membrane protein</topology>
    </subcellularLocation>
    <subcellularLocation>
        <location evidence="3">Preautophagosomal structure membrane</location>
        <topology evidence="3">Single-pass type I membrane protein</topology>
    </subcellularLocation>
</comment>
<evidence type="ECO:0000256" key="9">
    <source>
        <dbReference type="ARBA" id="ARBA00022729"/>
    </source>
</evidence>
<dbReference type="GO" id="GO:0000139">
    <property type="term" value="C:Golgi membrane"/>
    <property type="evidence" value="ECO:0007669"/>
    <property type="project" value="UniProtKB-SubCell"/>
</dbReference>
<evidence type="ECO:0000313" key="22">
    <source>
        <dbReference type="EMBL" id="ORX85291.1"/>
    </source>
</evidence>
<dbReference type="AlphaFoldDB" id="A0A1Y1XHQ3"/>
<evidence type="ECO:0000256" key="15">
    <source>
        <dbReference type="ARBA" id="ARBA00023136"/>
    </source>
</evidence>
<evidence type="ECO:0000256" key="16">
    <source>
        <dbReference type="ARBA" id="ARBA00023157"/>
    </source>
</evidence>
<dbReference type="GO" id="GO:0015031">
    <property type="term" value="P:protein transport"/>
    <property type="evidence" value="ECO:0007669"/>
    <property type="project" value="UniProtKB-KW"/>
</dbReference>
<dbReference type="STRING" id="1314790.A0A1Y1XHQ3"/>
<evidence type="ECO:0000256" key="13">
    <source>
        <dbReference type="ARBA" id="ARBA00023034"/>
    </source>
</evidence>
<reference evidence="22 23" key="1">
    <citation type="submission" date="2016-07" db="EMBL/GenBank/DDBJ databases">
        <title>Pervasive Adenine N6-methylation of Active Genes in Fungi.</title>
        <authorList>
            <consortium name="DOE Joint Genome Institute"/>
            <person name="Mondo S.J."/>
            <person name="Dannebaum R.O."/>
            <person name="Kuo R.C."/>
            <person name="Labutti K."/>
            <person name="Haridas S."/>
            <person name="Kuo A."/>
            <person name="Salamov A."/>
            <person name="Ahrendt S.R."/>
            <person name="Lipzen A."/>
            <person name="Sullivan W."/>
            <person name="Andreopoulos W.B."/>
            <person name="Clum A."/>
            <person name="Lindquist E."/>
            <person name="Daum C."/>
            <person name="Ramamoorthy G.K."/>
            <person name="Gryganskyi A."/>
            <person name="Culley D."/>
            <person name="Magnuson J.K."/>
            <person name="James T.Y."/>
            <person name="O'Malley M.A."/>
            <person name="Stajich J.E."/>
            <person name="Spatafora J.W."/>
            <person name="Visel A."/>
            <person name="Grigoriev I.V."/>
        </authorList>
    </citation>
    <scope>NUCLEOTIDE SEQUENCE [LARGE SCALE GENOMIC DNA]</scope>
    <source>
        <strain evidence="22 23">CBS 931.73</strain>
    </source>
</reference>
<evidence type="ECO:0000256" key="14">
    <source>
        <dbReference type="ARBA" id="ARBA00023128"/>
    </source>
</evidence>
<evidence type="ECO:0000256" key="18">
    <source>
        <dbReference type="SAM" id="MobiDB-lite"/>
    </source>
</evidence>
<dbReference type="Gene3D" id="2.70.130.10">
    <property type="entry name" value="Mannose-6-phosphate receptor binding domain"/>
    <property type="match status" value="1"/>
</dbReference>
<evidence type="ECO:0000256" key="17">
    <source>
        <dbReference type="ARBA" id="ARBA00023329"/>
    </source>
</evidence>
<dbReference type="Proteomes" id="UP000193498">
    <property type="component" value="Unassembled WGS sequence"/>
</dbReference>
<keyword evidence="16" id="KW-1015">Disulfide bond</keyword>
<keyword evidence="8 19" id="KW-0812">Transmembrane</keyword>
<accession>A0A1Y1XHQ3</accession>
<feature type="domain" description="MRH" evidence="21">
    <location>
        <begin position="22"/>
        <end position="179"/>
    </location>
</feature>
<feature type="signal peptide" evidence="20">
    <location>
        <begin position="1"/>
        <end position="21"/>
    </location>
</feature>
<dbReference type="InterPro" id="IPR009011">
    <property type="entry name" value="Man6P_isomerase_rcpt-bd_dom_sf"/>
</dbReference>
<dbReference type="SUPFAM" id="SSF50911">
    <property type="entry name" value="Mannose 6-phosphate receptor domain"/>
    <property type="match status" value="1"/>
</dbReference>
<evidence type="ECO:0000256" key="1">
    <source>
        <dbReference type="ARBA" id="ARBA00004304"/>
    </source>
</evidence>
<gene>
    <name evidence="22" type="ORF">K493DRAFT_411470</name>
</gene>
<dbReference type="PROSITE" id="PS51914">
    <property type="entry name" value="MRH"/>
    <property type="match status" value="1"/>
</dbReference>
<evidence type="ECO:0000256" key="20">
    <source>
        <dbReference type="SAM" id="SignalP"/>
    </source>
</evidence>
<keyword evidence="13" id="KW-0333">Golgi apparatus</keyword>
<feature type="transmembrane region" description="Helical" evidence="19">
    <location>
        <begin position="202"/>
        <end position="226"/>
    </location>
</feature>
<evidence type="ECO:0000256" key="3">
    <source>
        <dbReference type="ARBA" id="ARBA00004472"/>
    </source>
</evidence>
<evidence type="ECO:0000256" key="4">
    <source>
        <dbReference type="ARBA" id="ARBA00004614"/>
    </source>
</evidence>
<evidence type="ECO:0000256" key="2">
    <source>
        <dbReference type="ARBA" id="ARBA00004358"/>
    </source>
</evidence>
<evidence type="ECO:0000259" key="21">
    <source>
        <dbReference type="PROSITE" id="PS51914"/>
    </source>
</evidence>
<keyword evidence="15 19" id="KW-0472">Membrane</keyword>
<evidence type="ECO:0000256" key="7">
    <source>
        <dbReference type="ARBA" id="ARBA00022448"/>
    </source>
</evidence>
<dbReference type="EMBL" id="MCFE01000592">
    <property type="protein sequence ID" value="ORX85291.1"/>
    <property type="molecule type" value="Genomic_DNA"/>
</dbReference>
<evidence type="ECO:0000256" key="11">
    <source>
        <dbReference type="ARBA" id="ARBA00022989"/>
    </source>
</evidence>
<dbReference type="InterPro" id="IPR044865">
    <property type="entry name" value="MRH_dom"/>
</dbReference>
<evidence type="ECO:0000256" key="8">
    <source>
        <dbReference type="ARBA" id="ARBA00022692"/>
    </source>
</evidence>
<evidence type="ECO:0000256" key="5">
    <source>
        <dbReference type="ARBA" id="ARBA00005363"/>
    </source>
</evidence>
<name>A0A1Y1XHQ3_9FUNG</name>
<dbReference type="PANTHER" id="PTHR15071:SF13">
    <property type="entry name" value="AUTOPHAGY-RELATED PROTEIN 27"/>
    <property type="match status" value="1"/>
</dbReference>
<sequence>MRIIPLISTLVALAGCYTTLALECKSIEIEGKRYDLSPLNKDFNISSSEETYPTVTQTTYLINPCAPLQVKKEEEADRCSKNTQICRLITNFKNNEPRIIRINSLAGGANETEPTLSLKTSENAQQDTLIWSLSGMDKQKAEITFTCDKDGNKDSEPTIKSYENNLLSLEWKSPFACSNAEPEKDKPVEDKPDESSQSRSGWSIFFIVVFCLLFLYFAAGIIYNYLVNHETGIYLIPHLHFWRSFSEVIKDLGYQLYNKCMGVGRGQHGYSTL</sequence>
<dbReference type="GO" id="GO:0030659">
    <property type="term" value="C:cytoplasmic vesicle membrane"/>
    <property type="evidence" value="ECO:0007669"/>
    <property type="project" value="UniProtKB-SubCell"/>
</dbReference>